<feature type="compositionally biased region" description="Polar residues" evidence="1">
    <location>
        <begin position="1"/>
        <end position="12"/>
    </location>
</feature>
<reference evidence="3" key="1">
    <citation type="submission" date="2020-04" db="EMBL/GenBank/DDBJ databases">
        <authorList>
            <person name="Chiriac C."/>
            <person name="Salcher M."/>
            <person name="Ghai R."/>
            <person name="Kavagutti S V."/>
        </authorList>
    </citation>
    <scope>NUCLEOTIDE SEQUENCE</scope>
</reference>
<organism evidence="3">
    <name type="scientific">uncultured Caudovirales phage</name>
    <dbReference type="NCBI Taxonomy" id="2100421"/>
    <lineage>
        <taxon>Viruses</taxon>
        <taxon>Duplodnaviria</taxon>
        <taxon>Heunggongvirae</taxon>
        <taxon>Uroviricota</taxon>
        <taxon>Caudoviricetes</taxon>
        <taxon>Peduoviridae</taxon>
        <taxon>Maltschvirus</taxon>
        <taxon>Maltschvirus maltsch</taxon>
    </lineage>
</organism>
<sequence>MLTYFTRQSRNAKTGPIPVSTSSADTCPTCPLKGAGCYAESGPLAILWRKVTAEKAGLKWAEFLEQIETLPRRILWRMNQAGDLPGAGNTIDREALAQLVKSNGKRRGFTYTHKPATRSNLAAIRAANNAGFTINLSANNLEHADSLADTGAGPVVVVLPADTLKPVKTPAGRTVAICPATISKLTCFECGICAMPGRKAIIGFPAHGASKNKASAIAKRAA</sequence>
<dbReference type="Pfam" id="PF23872">
    <property type="entry name" value="DUF7227"/>
    <property type="match status" value="1"/>
</dbReference>
<feature type="domain" description="DUF7227" evidence="2">
    <location>
        <begin position="4"/>
        <end position="218"/>
    </location>
</feature>
<name>A0A6J5P7V3_9CAUD</name>
<dbReference type="InterPro" id="IPR055651">
    <property type="entry name" value="DUF7227"/>
</dbReference>
<evidence type="ECO:0000259" key="2">
    <source>
        <dbReference type="Pfam" id="PF23872"/>
    </source>
</evidence>
<protein>
    <recommendedName>
        <fullName evidence="2">DUF7227 domain-containing protein</fullName>
    </recommendedName>
</protein>
<gene>
    <name evidence="3" type="ORF">UFOVP868_10</name>
</gene>
<evidence type="ECO:0000256" key="1">
    <source>
        <dbReference type="SAM" id="MobiDB-lite"/>
    </source>
</evidence>
<evidence type="ECO:0000313" key="3">
    <source>
        <dbReference type="EMBL" id="CAB4167257.1"/>
    </source>
</evidence>
<proteinExistence type="predicted"/>
<feature type="region of interest" description="Disordered" evidence="1">
    <location>
        <begin position="1"/>
        <end position="23"/>
    </location>
</feature>
<accession>A0A6J5P7V3</accession>
<dbReference type="EMBL" id="LR796817">
    <property type="protein sequence ID" value="CAB4167257.1"/>
    <property type="molecule type" value="Genomic_DNA"/>
</dbReference>